<feature type="compositionally biased region" description="Low complexity" evidence="1">
    <location>
        <begin position="167"/>
        <end position="177"/>
    </location>
</feature>
<protein>
    <submittedName>
        <fullName evidence="5">Nitrate regulatory gene2 protein</fullName>
    </submittedName>
</protein>
<evidence type="ECO:0000259" key="3">
    <source>
        <dbReference type="Pfam" id="PF04783"/>
    </source>
</evidence>
<dbReference type="Proteomes" id="UP000813463">
    <property type="component" value="Chromosome 2"/>
</dbReference>
<organism evidence="4 5">
    <name type="scientific">Spinacia oleracea</name>
    <name type="common">Spinach</name>
    <dbReference type="NCBI Taxonomy" id="3562"/>
    <lineage>
        <taxon>Eukaryota</taxon>
        <taxon>Viridiplantae</taxon>
        <taxon>Streptophyta</taxon>
        <taxon>Embryophyta</taxon>
        <taxon>Tracheophyta</taxon>
        <taxon>Spermatophyta</taxon>
        <taxon>Magnoliopsida</taxon>
        <taxon>eudicotyledons</taxon>
        <taxon>Gunneridae</taxon>
        <taxon>Pentapetalae</taxon>
        <taxon>Caryophyllales</taxon>
        <taxon>Chenopodiaceae</taxon>
        <taxon>Chenopodioideae</taxon>
        <taxon>Anserineae</taxon>
        <taxon>Spinacia</taxon>
    </lineage>
</organism>
<dbReference type="InterPro" id="IPR006868">
    <property type="entry name" value="DUF630"/>
</dbReference>
<sequence>MGCTASKLDNEDTVRRCKERRRLIKDAVFSRHHLAAAHADYCRSLRVTGDALSDFAAGEPLLVVSPSTPSVLVNHSQSNNTRIPSNFIPKSPSSFSSSSTATHLPNPPPPIKTIPFSHAPPPPPPEFSPTVASSKLPHILSSSSVKSGNVSEKGRVRKGPKLPHILSDSSVSSSTPKSFAGKFDFSAETTYVGVPNCNYASTPSQTSSVWNWDNFYPPPSPPDSEFFQPGSAKSETVFSHHNHPGSTKSETVFNHQNHPGSTKSETVFSHHNHRRDYNQGQTRHLGDEDEREERERESEREEVHCSDWGDHYSTTSSDSDDVDEEEDDGDDERETRSEISELRTRSHFGSSSVRSEPVGMPPPLKKVEERSEDGASSSRSWKNNGREVCGSEEMRIVVRHKDLQEIVASLKEYFEKAAASGDQVSEMLESGRAQLDRSFRQIKKTVYHSSGVLSTLSSSWTSKPPLAVKYRLDTSALEATGGSKSLCSTLERLLAWEKKLYEEVKAREGVKIEHEKKLATLQSQEYKGDEVKLDKTKTSIKRLQSLIIVTSQAVNTTSSAIVGLRDSDLIPQLVELCHGMMYMWRSMNQFHEVQNQIVQQVRGLINRLAKGESTSELHRQATRDLESAVSAWHSSFCRLIKFQREFIRNLYGWFKLTLLPVDQESSNMMPEHSDAYPFFDEWKNALDRLPDTVTSEAMKSFVNVVHVISAKQTEEFKIQKRTETISKELEKKSSAVRTLEKKYYNSYSMVGLGFPDTGPDNGQALDARDPLSEKKSELQACQRRVEDEMMKHAKAVEVTRAMTLNNIQTGLPGVFQSLTSFSLLFVEGLEAVCTRSYAIK</sequence>
<proteinExistence type="predicted"/>
<evidence type="ECO:0000313" key="4">
    <source>
        <dbReference type="Proteomes" id="UP000813463"/>
    </source>
</evidence>
<evidence type="ECO:0000259" key="2">
    <source>
        <dbReference type="Pfam" id="PF04782"/>
    </source>
</evidence>
<feature type="domain" description="DUF632" evidence="2">
    <location>
        <begin position="403"/>
        <end position="706"/>
    </location>
</feature>
<dbReference type="RefSeq" id="XP_021865171.2">
    <property type="nucleotide sequence ID" value="XM_022009479.2"/>
</dbReference>
<dbReference type="GeneID" id="110803931"/>
<keyword evidence="4" id="KW-1185">Reference proteome</keyword>
<evidence type="ECO:0000256" key="1">
    <source>
        <dbReference type="SAM" id="MobiDB-lite"/>
    </source>
</evidence>
<dbReference type="InterPro" id="IPR006867">
    <property type="entry name" value="DUF632"/>
</dbReference>
<name>A0A9R0JCU9_SPIOL</name>
<dbReference type="PANTHER" id="PTHR21450">
    <property type="entry name" value="PROTEIN ALTERED PHOSPHATE STARVATION RESPONSE 1"/>
    <property type="match status" value="1"/>
</dbReference>
<feature type="region of interest" description="Disordered" evidence="1">
    <location>
        <begin position="71"/>
        <end position="177"/>
    </location>
</feature>
<feature type="compositionally biased region" description="Basic and acidic residues" evidence="1">
    <location>
        <begin position="333"/>
        <end position="344"/>
    </location>
</feature>
<feature type="compositionally biased region" description="Pro residues" evidence="1">
    <location>
        <begin position="105"/>
        <end position="127"/>
    </location>
</feature>
<reference evidence="4" key="1">
    <citation type="journal article" date="2021" name="Nat. Commun.">
        <title>Genomic analyses provide insights into spinach domestication and the genetic basis of agronomic traits.</title>
        <authorList>
            <person name="Cai X."/>
            <person name="Sun X."/>
            <person name="Xu C."/>
            <person name="Sun H."/>
            <person name="Wang X."/>
            <person name="Ge C."/>
            <person name="Zhang Z."/>
            <person name="Wang Q."/>
            <person name="Fei Z."/>
            <person name="Jiao C."/>
            <person name="Wang Q."/>
        </authorList>
    </citation>
    <scope>NUCLEOTIDE SEQUENCE [LARGE SCALE GENOMIC DNA]</scope>
    <source>
        <strain evidence="4">cv. Varoflay</strain>
    </source>
</reference>
<dbReference type="Pfam" id="PF04783">
    <property type="entry name" value="DUF630"/>
    <property type="match status" value="1"/>
</dbReference>
<dbReference type="Pfam" id="PF04782">
    <property type="entry name" value="DUF632"/>
    <property type="match status" value="1"/>
</dbReference>
<dbReference type="KEGG" id="soe:110803931"/>
<reference evidence="5" key="2">
    <citation type="submission" date="2025-08" db="UniProtKB">
        <authorList>
            <consortium name="RefSeq"/>
        </authorList>
    </citation>
    <scope>IDENTIFICATION</scope>
    <source>
        <tissue evidence="5">Leaf</tissue>
    </source>
</reference>
<dbReference type="AlphaFoldDB" id="A0A9R0JCU9"/>
<feature type="compositionally biased region" description="Polar residues" evidence="1">
    <location>
        <begin position="374"/>
        <end position="383"/>
    </location>
</feature>
<accession>A0A9R0JCU9</accession>
<gene>
    <name evidence="5" type="primary">LOC110803931</name>
</gene>
<dbReference type="PANTHER" id="PTHR21450:SF9">
    <property type="entry name" value="BZIP DOMAIN CLASS TRANSCRIPTION FACTOR (DUF630 AND DUF632)-RELATED"/>
    <property type="match status" value="1"/>
</dbReference>
<feature type="domain" description="DUF630" evidence="3">
    <location>
        <begin position="1"/>
        <end position="59"/>
    </location>
</feature>
<feature type="compositionally biased region" description="Low complexity" evidence="1">
    <location>
        <begin position="133"/>
        <end position="151"/>
    </location>
</feature>
<feature type="compositionally biased region" description="Low complexity" evidence="1">
    <location>
        <begin position="83"/>
        <end position="99"/>
    </location>
</feature>
<feature type="compositionally biased region" description="Acidic residues" evidence="1">
    <location>
        <begin position="318"/>
        <end position="332"/>
    </location>
</feature>
<feature type="compositionally biased region" description="Basic and acidic residues" evidence="1">
    <location>
        <begin position="293"/>
        <end position="310"/>
    </location>
</feature>
<evidence type="ECO:0000313" key="5">
    <source>
        <dbReference type="RefSeq" id="XP_021865171.2"/>
    </source>
</evidence>
<feature type="region of interest" description="Disordered" evidence="1">
    <location>
        <begin position="220"/>
        <end position="386"/>
    </location>
</feature>
<feature type="compositionally biased region" description="Polar residues" evidence="1">
    <location>
        <begin position="231"/>
        <end position="269"/>
    </location>
</feature>